<dbReference type="EMBL" id="CADEPI010000075">
    <property type="protein sequence ID" value="CAB3372704.1"/>
    <property type="molecule type" value="Genomic_DNA"/>
</dbReference>
<dbReference type="InterPro" id="IPR029060">
    <property type="entry name" value="PIN-like_dom_sf"/>
</dbReference>
<feature type="compositionally biased region" description="Gly residues" evidence="7">
    <location>
        <begin position="28"/>
        <end position="39"/>
    </location>
</feature>
<feature type="compositionally biased region" description="Basic and acidic residues" evidence="7">
    <location>
        <begin position="182"/>
        <end position="213"/>
    </location>
</feature>
<reference evidence="9 10" key="1">
    <citation type="submission" date="2020-04" db="EMBL/GenBank/DDBJ databases">
        <authorList>
            <person name="Alioto T."/>
            <person name="Alioto T."/>
            <person name="Gomez Garrido J."/>
        </authorList>
    </citation>
    <scope>NUCLEOTIDE SEQUENCE [LARGE SCALE GENOMIC DNA]</scope>
</reference>
<keyword evidence="4" id="KW-0866">Nonsense-mediated mRNA decay</keyword>
<dbReference type="InterPro" id="IPR019458">
    <property type="entry name" value="Est1-like_N"/>
</dbReference>
<feature type="compositionally biased region" description="Polar residues" evidence="7">
    <location>
        <begin position="76"/>
        <end position="99"/>
    </location>
</feature>
<evidence type="ECO:0000259" key="8">
    <source>
        <dbReference type="SMART" id="SM00670"/>
    </source>
</evidence>
<dbReference type="Proteomes" id="UP000494165">
    <property type="component" value="Unassembled WGS sequence"/>
</dbReference>
<evidence type="ECO:0000256" key="6">
    <source>
        <dbReference type="SAM" id="Coils"/>
    </source>
</evidence>
<evidence type="ECO:0000256" key="4">
    <source>
        <dbReference type="ARBA" id="ARBA00023161"/>
    </source>
</evidence>
<keyword evidence="3" id="KW-0963">Cytoplasm</keyword>
<feature type="coiled-coil region" evidence="6">
    <location>
        <begin position="898"/>
        <end position="927"/>
    </location>
</feature>
<feature type="compositionally biased region" description="Polar residues" evidence="7">
    <location>
        <begin position="229"/>
        <end position="243"/>
    </location>
</feature>
<name>A0A8S1CXB9_9INSE</name>
<dbReference type="InterPro" id="IPR011990">
    <property type="entry name" value="TPR-like_helical_dom_sf"/>
</dbReference>
<dbReference type="CDD" id="cd09885">
    <property type="entry name" value="PIN_Smg6-like"/>
    <property type="match status" value="1"/>
</dbReference>
<comment type="subcellular location">
    <subcellularLocation>
        <location evidence="2">Cytoplasm</location>
    </subcellularLocation>
    <subcellularLocation>
        <location evidence="1">Nucleus</location>
    </subcellularLocation>
</comment>
<feature type="domain" description="PIN" evidence="8">
    <location>
        <begin position="1343"/>
        <end position="1498"/>
    </location>
</feature>
<protein>
    <recommendedName>
        <fullName evidence="8">PIN domain-containing protein</fullName>
    </recommendedName>
</protein>
<evidence type="ECO:0000313" key="10">
    <source>
        <dbReference type="Proteomes" id="UP000494165"/>
    </source>
</evidence>
<accession>A0A8S1CXB9</accession>
<dbReference type="InterPro" id="IPR045153">
    <property type="entry name" value="Est1/Ebs1-like"/>
</dbReference>
<evidence type="ECO:0000256" key="1">
    <source>
        <dbReference type="ARBA" id="ARBA00004123"/>
    </source>
</evidence>
<organism evidence="9 10">
    <name type="scientific">Cloeon dipterum</name>
    <dbReference type="NCBI Taxonomy" id="197152"/>
    <lineage>
        <taxon>Eukaryota</taxon>
        <taxon>Metazoa</taxon>
        <taxon>Ecdysozoa</taxon>
        <taxon>Arthropoda</taxon>
        <taxon>Hexapoda</taxon>
        <taxon>Insecta</taxon>
        <taxon>Pterygota</taxon>
        <taxon>Palaeoptera</taxon>
        <taxon>Ephemeroptera</taxon>
        <taxon>Pisciforma</taxon>
        <taxon>Baetidae</taxon>
        <taxon>Cloeon</taxon>
    </lineage>
</organism>
<feature type="compositionally biased region" description="Low complexity" evidence="7">
    <location>
        <begin position="63"/>
        <end position="75"/>
    </location>
</feature>
<dbReference type="SUPFAM" id="SSF88723">
    <property type="entry name" value="PIN domain-like"/>
    <property type="match status" value="1"/>
</dbReference>
<dbReference type="FunFam" id="3.40.50.1010:FF:000047">
    <property type="entry name" value="Blast:Telomerase-binding protein EST1A"/>
    <property type="match status" value="1"/>
</dbReference>
<feature type="compositionally biased region" description="Polar residues" evidence="7">
    <location>
        <begin position="7"/>
        <end position="18"/>
    </location>
</feature>
<dbReference type="Gene3D" id="1.25.40.10">
    <property type="entry name" value="Tetratricopeptide repeat domain"/>
    <property type="match status" value="1"/>
</dbReference>
<sequence length="1521" mass="170544">MAEDRQLNSGKFNSNMQDQNDRKNNGHVRGGGKGSGGGKSQVIYRPGSGPLKKTGEADNIPESSGPKSGSKGPSSRQGSNNWRKPSQQLYQPPGNSRESTPGPPEIPADRELSSRMASLSTSGDNDSSDEKRRSKKPDLTIYIPRPKAQAMAESVEEPWESQGAGKGRAGKKMSGSNSWEQEMGRKGKSDSWDPPRRDDVPEWRKPSNKEQGRRGKGFGKRGQADDTSWRSQSPLQRSESMSGLSPARDTRQNSEPRSLPFDGRGPPPPPSRGSEPPMKPPMGPRGGRGAKPNLQSLPPRFQKMHQANNDEWDGNKSLVFQGHSHTLPHPPRGAQPAAPRGERGGERRPDNRNARSATPDQFKRPKTPPQHGGGGGGGGGGRGRRPSPSGRKTPNQDWGGRKSPYALRRTPSQESVGRRRGKNRNRYHSGGSSMDENGGYRDRRHSDPRVTPQPTASNKVIEDKGSEEDLEQLLPITVPEITDWSAEVEESDRLEAEALASESESNAAKSDHPQRKKKKNRSRRSRKGDDKGKDKTEKAPVSAEKSPTPHRGGLLILPANVDMNQSPPSQSVQRALYDPNNPTKPIMMKAGGMRMPQPQHPQYSSPPEMGMHNRMAQQPQPFPQAGPYVPAALPRQANMQQPPDAALSAKPAWYDRSSESFRSCRIPQLLFDIERADWELKRLIMAHGIVHSWPNICQIRQFLLSSLMLLLIEDMKFSQRENIEQHIWKLSFHHVIEVLRNGQAEEKNQEVKEMYKKNLLFVIEDGLKYFDKVLGALQGHYKFSVEELTCEGSMPQQEAKGYTRLAINSAQKICMFLGDLARYKEQANETSNFNKARQWYTKAQMLNPLNGRPYNQLAILALHARRKLDAVYYYMRSLIASNPFLTARESLLSIFDENRKKFETLEKKRREEQAAEERERLQEIAAVSKGHRKEIWVHPDNSSKEWQTPTDSDKNSDWREEELSKISFTELNKLFLTSYLHVQGKLFTKIGMETFQEAAHQMLREFRALLQHSPVPVSSTRFLQLLALNMFAIDNTQLKEIAPGCRSVMQENALIVSLQMFNLILERCADLFPAPSSPVTKIQDLGDVSEDLQTLLPAIKVWCDWLLCHPGVWNPPPSCADYIVGPPGDAWTRLANLVNRLERLDLSVLDLSTTEREGYEVMKLPEDVALAGFNPLRSNMPELVYVPKNFDMASILPNNFDVQELAYNCLRIKKVQFFGGQFLCGTDPPVLKLQRWDIERSLYISIVDSSRSPGDTPPETSLADLSDLESKLNTMKVQNRESLANAIPASPGAETSSEIKSLLSRKEELTRTHQSQERHRQQTQAIVEQQALTGCMEMKVRPRLLVPDTNCFIDHLESLQQLFTVFSLMVPLVVIHELEGLAKGCRSPVPLGAPTENLQHIKYVAERATVSLAFLKGRPHNVKCVTTKGIILALSGVAMVEDSGDQEMKNDDRILNTCLSLIKTSSRGDESSEPLKPGETRHINRDVVLLTEDRNLRVKCLARDVPVRTIGDFLKWANLKQ</sequence>
<feature type="compositionally biased region" description="Gly residues" evidence="7">
    <location>
        <begin position="371"/>
        <end position="381"/>
    </location>
</feature>
<dbReference type="Gene3D" id="3.40.50.1010">
    <property type="entry name" value="5'-nuclease"/>
    <property type="match status" value="1"/>
</dbReference>
<dbReference type="Pfam" id="PF10373">
    <property type="entry name" value="EST1_DNA_bind"/>
    <property type="match status" value="1"/>
</dbReference>
<dbReference type="GO" id="GO:0005697">
    <property type="term" value="C:telomerase holoenzyme complex"/>
    <property type="evidence" value="ECO:0007669"/>
    <property type="project" value="TreeGrafter"/>
</dbReference>
<evidence type="ECO:0000256" key="3">
    <source>
        <dbReference type="ARBA" id="ARBA00022490"/>
    </source>
</evidence>
<dbReference type="GO" id="GO:0042162">
    <property type="term" value="F:telomeric DNA binding"/>
    <property type="evidence" value="ECO:0007669"/>
    <property type="project" value="TreeGrafter"/>
</dbReference>
<feature type="compositionally biased region" description="Low complexity" evidence="7">
    <location>
        <begin position="497"/>
        <end position="508"/>
    </location>
</feature>
<evidence type="ECO:0000313" key="9">
    <source>
        <dbReference type="EMBL" id="CAB3372704.1"/>
    </source>
</evidence>
<dbReference type="PANTHER" id="PTHR15696">
    <property type="entry name" value="SMG-7 SUPPRESSOR WITH MORPHOLOGICAL EFFECT ON GENITALIA PROTEIN 7"/>
    <property type="match status" value="1"/>
</dbReference>
<proteinExistence type="predicted"/>
<dbReference type="SMART" id="SM00670">
    <property type="entry name" value="PINc"/>
    <property type="match status" value="1"/>
</dbReference>
<feature type="compositionally biased region" description="Basic and acidic residues" evidence="7">
    <location>
        <begin position="438"/>
        <end position="448"/>
    </location>
</feature>
<feature type="compositionally biased region" description="Basic and acidic residues" evidence="7">
    <location>
        <begin position="527"/>
        <end position="538"/>
    </location>
</feature>
<dbReference type="Pfam" id="PF10374">
    <property type="entry name" value="EST1"/>
    <property type="match status" value="1"/>
</dbReference>
<dbReference type="Pfam" id="PF13638">
    <property type="entry name" value="PIN_4"/>
    <property type="match status" value="1"/>
</dbReference>
<feature type="compositionally biased region" description="Basic residues" evidence="7">
    <location>
        <begin position="418"/>
        <end position="427"/>
    </location>
</feature>
<evidence type="ECO:0000256" key="5">
    <source>
        <dbReference type="ARBA" id="ARBA00023242"/>
    </source>
</evidence>
<feature type="compositionally biased region" description="Pro residues" evidence="7">
    <location>
        <begin position="265"/>
        <end position="283"/>
    </location>
</feature>
<dbReference type="GO" id="GO:0000184">
    <property type="term" value="P:nuclear-transcribed mRNA catabolic process, nonsense-mediated decay"/>
    <property type="evidence" value="ECO:0007669"/>
    <property type="project" value="UniProtKB-KW"/>
</dbReference>
<keyword evidence="6" id="KW-0175">Coiled coil</keyword>
<feature type="compositionally biased region" description="Basic residues" evidence="7">
    <location>
        <begin position="514"/>
        <end position="526"/>
    </location>
</feature>
<feature type="compositionally biased region" description="Polar residues" evidence="7">
    <location>
        <begin position="115"/>
        <end position="125"/>
    </location>
</feature>
<comment type="caution">
    <text evidence="9">The sequence shown here is derived from an EMBL/GenBank/DDBJ whole genome shotgun (WGS) entry which is preliminary data.</text>
</comment>
<feature type="region of interest" description="Disordered" evidence="7">
    <location>
        <begin position="1"/>
        <end position="555"/>
    </location>
</feature>
<dbReference type="GO" id="GO:0005737">
    <property type="term" value="C:cytoplasm"/>
    <property type="evidence" value="ECO:0007669"/>
    <property type="project" value="UniProtKB-SubCell"/>
</dbReference>
<dbReference type="SUPFAM" id="SSF48452">
    <property type="entry name" value="TPR-like"/>
    <property type="match status" value="1"/>
</dbReference>
<dbReference type="InterPro" id="IPR018834">
    <property type="entry name" value="DNA/RNA-bd_Est1-type"/>
</dbReference>
<feature type="coiled-coil region" evidence="6">
    <location>
        <begin position="1265"/>
        <end position="1319"/>
    </location>
</feature>
<evidence type="ECO:0000256" key="7">
    <source>
        <dbReference type="SAM" id="MobiDB-lite"/>
    </source>
</evidence>
<evidence type="ECO:0000256" key="2">
    <source>
        <dbReference type="ARBA" id="ARBA00004496"/>
    </source>
</evidence>
<keyword evidence="5" id="KW-0539">Nucleus</keyword>
<dbReference type="OrthoDB" id="2017974at2759"/>
<dbReference type="PANTHER" id="PTHR15696:SF0">
    <property type="entry name" value="TELOMERASE-BINDING PROTEIN EST1A"/>
    <property type="match status" value="1"/>
</dbReference>
<gene>
    <name evidence="9" type="ORF">CLODIP_2_CD04417</name>
</gene>
<feature type="compositionally biased region" description="Basic and acidic residues" evidence="7">
    <location>
        <begin position="128"/>
        <end position="138"/>
    </location>
</feature>
<dbReference type="GO" id="GO:0070034">
    <property type="term" value="F:telomerase RNA binding"/>
    <property type="evidence" value="ECO:0007669"/>
    <property type="project" value="TreeGrafter"/>
</dbReference>
<keyword evidence="10" id="KW-1185">Reference proteome</keyword>
<dbReference type="InterPro" id="IPR002716">
    <property type="entry name" value="PIN_dom"/>
</dbReference>
<feature type="compositionally biased region" description="Basic and acidic residues" evidence="7">
    <location>
        <begin position="340"/>
        <end position="353"/>
    </location>
</feature>